<comment type="caution">
    <text evidence="2">The sequence shown here is derived from an EMBL/GenBank/DDBJ whole genome shotgun (WGS) entry which is preliminary data.</text>
</comment>
<keyword evidence="3" id="KW-1185">Reference proteome</keyword>
<evidence type="ECO:0000256" key="1">
    <source>
        <dbReference type="SAM" id="MobiDB-lite"/>
    </source>
</evidence>
<dbReference type="EMBL" id="JAVHJS010000006">
    <property type="protein sequence ID" value="KAK2855378.1"/>
    <property type="molecule type" value="Genomic_DNA"/>
</dbReference>
<protein>
    <submittedName>
        <fullName evidence="2">Uncharacterized protein</fullName>
    </submittedName>
</protein>
<dbReference type="AlphaFoldDB" id="A0AA88SYF6"/>
<dbReference type="Proteomes" id="UP001187315">
    <property type="component" value="Unassembled WGS sequence"/>
</dbReference>
<reference evidence="2" key="1">
    <citation type="submission" date="2023-08" db="EMBL/GenBank/DDBJ databases">
        <title>Pelteobagrus vachellii genome.</title>
        <authorList>
            <person name="Liu H."/>
        </authorList>
    </citation>
    <scope>NUCLEOTIDE SEQUENCE</scope>
    <source>
        <strain evidence="2">PRFRI_2022a</strain>
        <tissue evidence="2">Muscle</tissue>
    </source>
</reference>
<evidence type="ECO:0000313" key="2">
    <source>
        <dbReference type="EMBL" id="KAK2855378.1"/>
    </source>
</evidence>
<gene>
    <name evidence="2" type="ORF">Q7C36_007247</name>
</gene>
<evidence type="ECO:0000313" key="3">
    <source>
        <dbReference type="Proteomes" id="UP001187315"/>
    </source>
</evidence>
<sequence>MASLFAIRMAINKGTLEGTLSVFFHVEKPIGALQQVFTTGRAHETAPHHVFSRPRSFSLRARELFAAARINAKDGHRQLTGEHHRLDEAVRPRGS</sequence>
<proteinExistence type="predicted"/>
<name>A0AA88SYF6_TACVA</name>
<organism evidence="2 3">
    <name type="scientific">Tachysurus vachellii</name>
    <name type="common">Darkbarbel catfish</name>
    <name type="synonym">Pelteobagrus vachellii</name>
    <dbReference type="NCBI Taxonomy" id="175792"/>
    <lineage>
        <taxon>Eukaryota</taxon>
        <taxon>Metazoa</taxon>
        <taxon>Chordata</taxon>
        <taxon>Craniata</taxon>
        <taxon>Vertebrata</taxon>
        <taxon>Euteleostomi</taxon>
        <taxon>Actinopterygii</taxon>
        <taxon>Neopterygii</taxon>
        <taxon>Teleostei</taxon>
        <taxon>Ostariophysi</taxon>
        <taxon>Siluriformes</taxon>
        <taxon>Bagridae</taxon>
        <taxon>Tachysurus</taxon>
    </lineage>
</organism>
<feature type="region of interest" description="Disordered" evidence="1">
    <location>
        <begin position="76"/>
        <end position="95"/>
    </location>
</feature>
<accession>A0AA88SYF6</accession>